<dbReference type="Pfam" id="PF17801">
    <property type="entry name" value="Melibiase_C"/>
    <property type="match status" value="1"/>
</dbReference>
<evidence type="ECO:0000256" key="1">
    <source>
        <dbReference type="ARBA" id="ARBA00001255"/>
    </source>
</evidence>
<dbReference type="InterPro" id="IPR000111">
    <property type="entry name" value="Glyco_hydro_27/36_CS"/>
</dbReference>
<keyword evidence="7" id="KW-1015">Disulfide bond</keyword>
<gene>
    <name evidence="10" type="ORF">CYMTET_26350</name>
</gene>
<evidence type="ECO:0000256" key="7">
    <source>
        <dbReference type="RuleBase" id="RU361168"/>
    </source>
</evidence>
<dbReference type="CDD" id="cd14792">
    <property type="entry name" value="GH27"/>
    <property type="match status" value="1"/>
</dbReference>
<dbReference type="PROSITE" id="PS00512">
    <property type="entry name" value="ALPHA_GALACTOSIDASE"/>
    <property type="match status" value="1"/>
</dbReference>
<dbReference type="PRINTS" id="PR00740">
    <property type="entry name" value="GLHYDRLASE27"/>
</dbReference>
<keyword evidence="11" id="KW-1185">Reference proteome</keyword>
<dbReference type="InterPro" id="IPR017853">
    <property type="entry name" value="GH"/>
</dbReference>
<comment type="similarity">
    <text evidence="2 7">Belongs to the glycosyl hydrolase 27 family.</text>
</comment>
<evidence type="ECO:0000256" key="5">
    <source>
        <dbReference type="ARBA" id="ARBA00022801"/>
    </source>
</evidence>
<name>A0AAE0FSP3_9CHLO</name>
<reference evidence="10 11" key="1">
    <citation type="journal article" date="2015" name="Genome Biol. Evol.">
        <title>Comparative Genomics of a Bacterivorous Green Alga Reveals Evolutionary Causalities and Consequences of Phago-Mixotrophic Mode of Nutrition.</title>
        <authorList>
            <person name="Burns J.A."/>
            <person name="Paasch A."/>
            <person name="Narechania A."/>
            <person name="Kim E."/>
        </authorList>
    </citation>
    <scope>NUCLEOTIDE SEQUENCE [LARGE SCALE GENOMIC DNA]</scope>
    <source>
        <strain evidence="10 11">PLY_AMNH</strain>
    </source>
</reference>
<evidence type="ECO:0000256" key="4">
    <source>
        <dbReference type="ARBA" id="ARBA00022729"/>
    </source>
</evidence>
<keyword evidence="4 8" id="KW-0732">Signal</keyword>
<proteinExistence type="inferred from homology"/>
<keyword evidence="6 7" id="KW-0326">Glycosidase</keyword>
<organism evidence="10 11">
    <name type="scientific">Cymbomonas tetramitiformis</name>
    <dbReference type="NCBI Taxonomy" id="36881"/>
    <lineage>
        <taxon>Eukaryota</taxon>
        <taxon>Viridiplantae</taxon>
        <taxon>Chlorophyta</taxon>
        <taxon>Pyramimonadophyceae</taxon>
        <taxon>Pyramimonadales</taxon>
        <taxon>Pyramimonadaceae</taxon>
        <taxon>Cymbomonas</taxon>
    </lineage>
</organism>
<dbReference type="InterPro" id="IPR002241">
    <property type="entry name" value="Glyco_hydro_27"/>
</dbReference>
<feature type="domain" description="Alpha galactosidase C-terminal" evidence="9">
    <location>
        <begin position="348"/>
        <end position="430"/>
    </location>
</feature>
<dbReference type="InterPro" id="IPR013780">
    <property type="entry name" value="Glyco_hydro_b"/>
</dbReference>
<comment type="caution">
    <text evidence="10">The sequence shown here is derived from an EMBL/GenBank/DDBJ whole genome shotgun (WGS) entry which is preliminary data.</text>
</comment>
<dbReference type="PANTHER" id="PTHR11452">
    <property type="entry name" value="ALPHA-GALACTOSIDASE/ALPHA-N-ACETYLGALACTOSAMINIDASE"/>
    <property type="match status" value="1"/>
</dbReference>
<evidence type="ECO:0000313" key="11">
    <source>
        <dbReference type="Proteomes" id="UP001190700"/>
    </source>
</evidence>
<dbReference type="GO" id="GO:0004557">
    <property type="term" value="F:alpha-galactosidase activity"/>
    <property type="evidence" value="ECO:0007669"/>
    <property type="project" value="UniProtKB-EC"/>
</dbReference>
<accession>A0AAE0FSP3</accession>
<evidence type="ECO:0000256" key="3">
    <source>
        <dbReference type="ARBA" id="ARBA00012755"/>
    </source>
</evidence>
<dbReference type="SUPFAM" id="SSF51445">
    <property type="entry name" value="(Trans)glycosidases"/>
    <property type="match status" value="1"/>
</dbReference>
<dbReference type="FunFam" id="3.20.20.70:FF:000197">
    <property type="entry name" value="Alpha-galactosidase"/>
    <property type="match status" value="1"/>
</dbReference>
<dbReference type="SUPFAM" id="SSF51011">
    <property type="entry name" value="Glycosyl hydrolase domain"/>
    <property type="match status" value="1"/>
</dbReference>
<feature type="signal peptide" evidence="8">
    <location>
        <begin position="1"/>
        <end position="24"/>
    </location>
</feature>
<dbReference type="Pfam" id="PF16499">
    <property type="entry name" value="Melibiase_2"/>
    <property type="match status" value="1"/>
</dbReference>
<dbReference type="Proteomes" id="UP001190700">
    <property type="component" value="Unassembled WGS sequence"/>
</dbReference>
<dbReference type="Gene3D" id="3.20.20.70">
    <property type="entry name" value="Aldolase class I"/>
    <property type="match status" value="1"/>
</dbReference>
<dbReference type="InterPro" id="IPR041233">
    <property type="entry name" value="Melibiase_C"/>
</dbReference>
<evidence type="ECO:0000256" key="6">
    <source>
        <dbReference type="ARBA" id="ARBA00023295"/>
    </source>
</evidence>
<dbReference type="PANTHER" id="PTHR11452:SF75">
    <property type="entry name" value="ALPHA-GALACTOSIDASE MEL1"/>
    <property type="match status" value="1"/>
</dbReference>
<sequence length="440" mass="47881">MSTSLSSHILSFAVTMMLFAGVEFAPQFAQGLENGVGRTPALGWNTWNQFGCNVSAALILEQARLLVSTGLAEKGYKYVNIDDCWQNHTRDSHGKLQADAKRFPDGISALSKELDAMGLLLGIYSDVGTKTCAGYPGSSGSYEIDAATFAEWGISYLKFDTCSLTAAERKDPRPAYGEMSTALNSTGRPILYSMCNWGQHKSYQWAGGMANSWRTTEDIWPQWQRVVELLEANKDLAQYARPGAFNDMDMIEVGVNGHVFNQKLLPRTKLTSREAESHFSLWALMSSPLILGLDLSQAPQWALDIVGNDEVIAMNQDAAGHQGNLVAEVKHGSILGGKCVSLGNCTHTQVWRKQLAGVQSVGVVLFNRGDDWTENSPKWQVETVQIPFSKLGFAADVSVHVRDVLEHKDLGVMTGSVALPVPPHGVRTLVLKAVGGAAYA</sequence>
<dbReference type="GO" id="GO:0005975">
    <property type="term" value="P:carbohydrate metabolic process"/>
    <property type="evidence" value="ECO:0007669"/>
    <property type="project" value="InterPro"/>
</dbReference>
<evidence type="ECO:0000313" key="10">
    <source>
        <dbReference type="EMBL" id="KAK3264938.1"/>
    </source>
</evidence>
<evidence type="ECO:0000256" key="2">
    <source>
        <dbReference type="ARBA" id="ARBA00009743"/>
    </source>
</evidence>
<dbReference type="InterPro" id="IPR013785">
    <property type="entry name" value="Aldolase_TIM"/>
</dbReference>
<evidence type="ECO:0000256" key="8">
    <source>
        <dbReference type="SAM" id="SignalP"/>
    </source>
</evidence>
<comment type="catalytic activity">
    <reaction evidence="1 7">
        <text>Hydrolysis of terminal, non-reducing alpha-D-galactose residues in alpha-D-galactosides, including galactose oligosaccharides, galactomannans and galactolipids.</text>
        <dbReference type="EC" id="3.2.1.22"/>
    </reaction>
</comment>
<dbReference type="AlphaFoldDB" id="A0AAE0FSP3"/>
<keyword evidence="5 7" id="KW-0378">Hydrolase</keyword>
<feature type="chain" id="PRO_5042215368" description="Alpha-galactosidase" evidence="8">
    <location>
        <begin position="25"/>
        <end position="440"/>
    </location>
</feature>
<protein>
    <recommendedName>
        <fullName evidence="3 7">Alpha-galactosidase</fullName>
        <ecNumber evidence="3 7">3.2.1.22</ecNumber>
    </recommendedName>
    <alternativeName>
        <fullName evidence="7">Melibiase</fullName>
    </alternativeName>
</protein>
<dbReference type="EMBL" id="LGRX02014253">
    <property type="protein sequence ID" value="KAK3264938.1"/>
    <property type="molecule type" value="Genomic_DNA"/>
</dbReference>
<dbReference type="Gene3D" id="2.60.40.1180">
    <property type="entry name" value="Golgi alpha-mannosidase II"/>
    <property type="match status" value="1"/>
</dbReference>
<evidence type="ECO:0000259" key="9">
    <source>
        <dbReference type="Pfam" id="PF17801"/>
    </source>
</evidence>
<dbReference type="EC" id="3.2.1.22" evidence="3 7"/>